<evidence type="ECO:0000313" key="14">
    <source>
        <dbReference type="Proteomes" id="UP000035287"/>
    </source>
</evidence>
<dbReference type="PATRIC" id="fig|1348774.3.peg.2988"/>
<dbReference type="InterPro" id="IPR003400">
    <property type="entry name" value="ExbD"/>
</dbReference>
<keyword evidence="14" id="KW-1185">Reference proteome</keyword>
<proteinExistence type="inferred from homology"/>
<evidence type="ECO:0000256" key="3">
    <source>
        <dbReference type="ARBA" id="ARBA00005811"/>
    </source>
</evidence>
<reference evidence="13 14" key="1">
    <citation type="submission" date="2015-06" db="EMBL/GenBank/DDBJ databases">
        <authorList>
            <person name="Zeng Y."/>
            <person name="Huang Y."/>
        </authorList>
    </citation>
    <scope>NUCLEOTIDE SEQUENCE [LARGE SCALE GENOMIC DNA]</scope>
    <source>
        <strain evidence="13 14">PQ-2</strain>
    </source>
</reference>
<evidence type="ECO:0000256" key="4">
    <source>
        <dbReference type="ARBA" id="ARBA00011471"/>
    </source>
</evidence>
<evidence type="ECO:0000256" key="1">
    <source>
        <dbReference type="ARBA" id="ARBA00003540"/>
    </source>
</evidence>
<sequence length="155" mass="16733">MAMSGGKDDGSPMMEMNTTPLIDVMLVLLIMFIITIPVATHAVNIDLPQSTPPTDQVVVNPIKNKVVLTQTDEILWNGTPLSQGQLLNVIQQSLALPVEPELQFQPEEFASYELSAQVLKIINGSGATKFGFVGNEQFREFGAGPAGVNPTTHTE</sequence>
<keyword evidence="7" id="KW-0997">Cell inner membrane</keyword>
<evidence type="ECO:0000256" key="11">
    <source>
        <dbReference type="ARBA" id="ARBA00023136"/>
    </source>
</evidence>
<evidence type="ECO:0000256" key="10">
    <source>
        <dbReference type="ARBA" id="ARBA00022989"/>
    </source>
</evidence>
<dbReference type="Pfam" id="PF02472">
    <property type="entry name" value="ExbD"/>
    <property type="match status" value="1"/>
</dbReference>
<keyword evidence="10" id="KW-1133">Transmembrane helix</keyword>
<dbReference type="KEGG" id="cna:AB433_14215"/>
<dbReference type="GO" id="GO:0022857">
    <property type="term" value="F:transmembrane transporter activity"/>
    <property type="evidence" value="ECO:0007669"/>
    <property type="project" value="InterPro"/>
</dbReference>
<evidence type="ECO:0000256" key="6">
    <source>
        <dbReference type="ARBA" id="ARBA00022475"/>
    </source>
</evidence>
<dbReference type="EMBL" id="CP011770">
    <property type="protein sequence ID" value="AKM10857.1"/>
    <property type="molecule type" value="Genomic_DNA"/>
</dbReference>
<comment type="function">
    <text evidence="1">Involved in the TonB-dependent energy-dependent transport of various receptor-bound substrates.</text>
</comment>
<dbReference type="RefSeq" id="WP_047821900.1">
    <property type="nucleotide sequence ID" value="NZ_CP011770.1"/>
</dbReference>
<comment type="similarity">
    <text evidence="3 12">Belongs to the ExbD/TolR family.</text>
</comment>
<protein>
    <submittedName>
        <fullName evidence="13">Biopolymer transporter ExbD</fullName>
    </submittedName>
</protein>
<keyword evidence="11" id="KW-0472">Membrane</keyword>
<dbReference type="Proteomes" id="UP000035287">
    <property type="component" value="Chromosome"/>
</dbReference>
<evidence type="ECO:0000313" key="13">
    <source>
        <dbReference type="EMBL" id="AKM10857.1"/>
    </source>
</evidence>
<evidence type="ECO:0000256" key="5">
    <source>
        <dbReference type="ARBA" id="ARBA00022448"/>
    </source>
</evidence>
<keyword evidence="9 12" id="KW-0653">Protein transport</keyword>
<dbReference type="OrthoDB" id="9798629at2"/>
<organism evidence="13 14">
    <name type="scientific">Croceicoccus naphthovorans</name>
    <dbReference type="NCBI Taxonomy" id="1348774"/>
    <lineage>
        <taxon>Bacteria</taxon>
        <taxon>Pseudomonadati</taxon>
        <taxon>Pseudomonadota</taxon>
        <taxon>Alphaproteobacteria</taxon>
        <taxon>Sphingomonadales</taxon>
        <taxon>Erythrobacteraceae</taxon>
        <taxon>Croceicoccus</taxon>
    </lineage>
</organism>
<evidence type="ECO:0000256" key="7">
    <source>
        <dbReference type="ARBA" id="ARBA00022519"/>
    </source>
</evidence>
<dbReference type="PANTHER" id="PTHR30558">
    <property type="entry name" value="EXBD MEMBRANE COMPONENT OF PMF-DRIVEN MACROMOLECULE IMPORT SYSTEM"/>
    <property type="match status" value="1"/>
</dbReference>
<gene>
    <name evidence="13" type="ORF">AB433_14215</name>
</gene>
<accession>A0A0G3XI28</accession>
<keyword evidence="8 12" id="KW-0812">Transmembrane</keyword>
<evidence type="ECO:0000256" key="9">
    <source>
        <dbReference type="ARBA" id="ARBA00022927"/>
    </source>
</evidence>
<keyword evidence="5 12" id="KW-0813">Transport</keyword>
<name>A0A0G3XI28_9SPHN</name>
<comment type="subcellular location">
    <subcellularLocation>
        <location evidence="2">Cell inner membrane</location>
        <topology evidence="2">Single-pass type II membrane protein</topology>
    </subcellularLocation>
    <subcellularLocation>
        <location evidence="12">Cell membrane</location>
        <topology evidence="12">Single-pass type II membrane protein</topology>
    </subcellularLocation>
</comment>
<keyword evidence="6" id="KW-1003">Cell membrane</keyword>
<dbReference type="PANTHER" id="PTHR30558:SF12">
    <property type="entry name" value="BIOPOLYMER TRANSPORT PROTEIN EXBD"/>
    <property type="match status" value="1"/>
</dbReference>
<dbReference type="GO" id="GO:0015031">
    <property type="term" value="P:protein transport"/>
    <property type="evidence" value="ECO:0007669"/>
    <property type="project" value="UniProtKB-KW"/>
</dbReference>
<dbReference type="STRING" id="1348774.AB433_14215"/>
<dbReference type="AlphaFoldDB" id="A0A0G3XI28"/>
<evidence type="ECO:0000256" key="2">
    <source>
        <dbReference type="ARBA" id="ARBA00004249"/>
    </source>
</evidence>
<dbReference type="GO" id="GO:0005886">
    <property type="term" value="C:plasma membrane"/>
    <property type="evidence" value="ECO:0007669"/>
    <property type="project" value="UniProtKB-SubCell"/>
</dbReference>
<comment type="subunit">
    <text evidence="4">The accessory proteins ExbB and ExbD seem to form a complex with TonB.</text>
</comment>
<evidence type="ECO:0000256" key="8">
    <source>
        <dbReference type="ARBA" id="ARBA00022692"/>
    </source>
</evidence>
<evidence type="ECO:0000256" key="12">
    <source>
        <dbReference type="RuleBase" id="RU003879"/>
    </source>
</evidence>